<accession>A0A5B7K5V0</accession>
<sequence>MHRHYTKESFLQLISLLQPFGILILVFWKQEEEKDDEKGENEKNYNAEEVGEDNHKKEEKDKEERWKTRRTGIHEVKMNMRK</sequence>
<evidence type="ECO:0000313" key="3">
    <source>
        <dbReference type="EMBL" id="MPD04411.1"/>
    </source>
</evidence>
<dbReference type="EMBL" id="VSRR010140945">
    <property type="protein sequence ID" value="MPD04411.1"/>
    <property type="molecule type" value="Genomic_DNA"/>
</dbReference>
<protein>
    <submittedName>
        <fullName evidence="3">Uncharacterized protein</fullName>
    </submittedName>
</protein>
<evidence type="ECO:0000256" key="1">
    <source>
        <dbReference type="SAM" id="MobiDB-lite"/>
    </source>
</evidence>
<evidence type="ECO:0000313" key="4">
    <source>
        <dbReference type="Proteomes" id="UP000324222"/>
    </source>
</evidence>
<proteinExistence type="predicted"/>
<keyword evidence="2" id="KW-0472">Membrane</keyword>
<organism evidence="3 4">
    <name type="scientific">Portunus trituberculatus</name>
    <name type="common">Swimming crab</name>
    <name type="synonym">Neptunus trituberculatus</name>
    <dbReference type="NCBI Taxonomy" id="210409"/>
    <lineage>
        <taxon>Eukaryota</taxon>
        <taxon>Metazoa</taxon>
        <taxon>Ecdysozoa</taxon>
        <taxon>Arthropoda</taxon>
        <taxon>Crustacea</taxon>
        <taxon>Multicrustacea</taxon>
        <taxon>Malacostraca</taxon>
        <taxon>Eumalacostraca</taxon>
        <taxon>Eucarida</taxon>
        <taxon>Decapoda</taxon>
        <taxon>Pleocyemata</taxon>
        <taxon>Brachyura</taxon>
        <taxon>Eubrachyura</taxon>
        <taxon>Portunoidea</taxon>
        <taxon>Portunidae</taxon>
        <taxon>Portuninae</taxon>
        <taxon>Portunus</taxon>
    </lineage>
</organism>
<feature type="region of interest" description="Disordered" evidence="1">
    <location>
        <begin position="32"/>
        <end position="82"/>
    </location>
</feature>
<keyword evidence="4" id="KW-1185">Reference proteome</keyword>
<gene>
    <name evidence="3" type="ORF">E2C01_100097</name>
</gene>
<feature type="transmembrane region" description="Helical" evidence="2">
    <location>
        <begin position="9"/>
        <end position="28"/>
    </location>
</feature>
<dbReference type="AlphaFoldDB" id="A0A5B7K5V0"/>
<evidence type="ECO:0000256" key="2">
    <source>
        <dbReference type="SAM" id="Phobius"/>
    </source>
</evidence>
<name>A0A5B7K5V0_PORTR</name>
<keyword evidence="2" id="KW-0812">Transmembrane</keyword>
<reference evidence="3 4" key="1">
    <citation type="submission" date="2019-05" db="EMBL/GenBank/DDBJ databases">
        <title>Another draft genome of Portunus trituberculatus and its Hox gene families provides insights of decapod evolution.</title>
        <authorList>
            <person name="Jeong J.-H."/>
            <person name="Song I."/>
            <person name="Kim S."/>
            <person name="Choi T."/>
            <person name="Kim D."/>
            <person name="Ryu S."/>
            <person name="Kim W."/>
        </authorList>
    </citation>
    <scope>NUCLEOTIDE SEQUENCE [LARGE SCALE GENOMIC DNA]</scope>
    <source>
        <tissue evidence="3">Muscle</tissue>
    </source>
</reference>
<dbReference type="Proteomes" id="UP000324222">
    <property type="component" value="Unassembled WGS sequence"/>
</dbReference>
<keyword evidence="2" id="KW-1133">Transmembrane helix</keyword>
<comment type="caution">
    <text evidence="3">The sequence shown here is derived from an EMBL/GenBank/DDBJ whole genome shotgun (WGS) entry which is preliminary data.</text>
</comment>